<dbReference type="SMART" id="SM00304">
    <property type="entry name" value="HAMP"/>
    <property type="match status" value="1"/>
</dbReference>
<evidence type="ECO:0000256" key="1">
    <source>
        <dbReference type="ARBA" id="ARBA00004141"/>
    </source>
</evidence>
<feature type="domain" description="HAMP" evidence="11">
    <location>
        <begin position="356"/>
        <end position="408"/>
    </location>
</feature>
<evidence type="ECO:0000256" key="6">
    <source>
        <dbReference type="ARBA" id="ARBA00029447"/>
    </source>
</evidence>
<name>A0A5C7W8W9_AQUAC</name>
<keyword evidence="3 9" id="KW-1133">Transmembrane helix</keyword>
<dbReference type="PANTHER" id="PTHR32089">
    <property type="entry name" value="METHYL-ACCEPTING CHEMOTAXIS PROTEIN MCPB"/>
    <property type="match status" value="1"/>
</dbReference>
<protein>
    <submittedName>
        <fullName evidence="12">Methyl-accepting chemotaxis protein</fullName>
    </submittedName>
</protein>
<dbReference type="Pfam" id="PF00672">
    <property type="entry name" value="HAMP"/>
    <property type="match status" value="1"/>
</dbReference>
<sequence>MNALLLPGVNALERFSFARKFQLLALLFLLPLCYAAWSIGDNYLGKLRVVDDERSGVLQLQALDRVERQLLGQRNLTARWKATERNRQASDETQAAFSRLQQADGELDEALQALQQVLAAEGASKQVLADLQALQGERDGLRAQALGSVGWWPDAYDRFTLAQQRLAALREQIATDSGLILDPWLETYLLMQLATQDAPRLQQRLGVLASVGQGAVVAGQFSLQSRLQLREIRATAGESRLQLGKLGERLQGELPASLASWGQAYQQSLAGLDAWLKQLDQQMYGDAGITLKAAEFERGMDGALGHVEALQQATLQALDTRLGQYRSKALRALIFTLGAFGLLVALALYALVCLQASIRGSSWRITSLAQSLRDGDLRRHVTVHGKDELALIGAALNDAVAQLRDSLQGVNRESAELGDTVLVLSDEARRALGAVEQQQQQVSQIAAAATQMAATAQSVAQNCELAAQDACQTLAIAEQSNRRSQQTTASMRQLTARLDDTAAALAELRQQAQQIDRVVDVIKGIAGQTNLLALNAAIEAARAGEQGRGFAVVADEVRNLAKRTHQSTEEIEQMIGRLQNGVGATVTAMNGSHQMVESTVNQSAQVQQALENILGAVGMIVDQNQQIAAAAEQQTAVAHDIDMNIVEINQAGERTAEGAVQTEQASRQLSDQVARLKELISAFRV</sequence>
<dbReference type="SMART" id="SM00283">
    <property type="entry name" value="MA"/>
    <property type="match status" value="1"/>
</dbReference>
<keyword evidence="2 9" id="KW-0812">Transmembrane</keyword>
<feature type="coiled-coil region" evidence="8">
    <location>
        <begin position="491"/>
        <end position="518"/>
    </location>
</feature>
<evidence type="ECO:0000256" key="8">
    <source>
        <dbReference type="SAM" id="Coils"/>
    </source>
</evidence>
<dbReference type="PROSITE" id="PS50885">
    <property type="entry name" value="HAMP"/>
    <property type="match status" value="1"/>
</dbReference>
<reference evidence="12 13" key="1">
    <citation type="submission" date="2018-09" db="EMBL/GenBank/DDBJ databases">
        <title>Metagenome Assembled Genomes from an Advanced Water Purification Facility.</title>
        <authorList>
            <person name="Stamps B.W."/>
            <person name="Spear J.R."/>
        </authorList>
    </citation>
    <scope>NUCLEOTIDE SEQUENCE [LARGE SCALE GENOMIC DNA]</scope>
    <source>
        <strain evidence="12">Bin_52_1</strain>
    </source>
</reference>
<evidence type="ECO:0000313" key="13">
    <source>
        <dbReference type="Proteomes" id="UP000321110"/>
    </source>
</evidence>
<dbReference type="AlphaFoldDB" id="A0A5C7W8W9"/>
<evidence type="ECO:0000259" key="11">
    <source>
        <dbReference type="PROSITE" id="PS50885"/>
    </source>
</evidence>
<dbReference type="GO" id="GO:0007165">
    <property type="term" value="P:signal transduction"/>
    <property type="evidence" value="ECO:0007669"/>
    <property type="project" value="UniProtKB-KW"/>
</dbReference>
<feature type="transmembrane region" description="Helical" evidence="9">
    <location>
        <begin position="332"/>
        <end position="354"/>
    </location>
</feature>
<evidence type="ECO:0000256" key="4">
    <source>
        <dbReference type="ARBA" id="ARBA00023136"/>
    </source>
</evidence>
<comment type="caution">
    <text evidence="12">The sequence shown here is derived from an EMBL/GenBank/DDBJ whole genome shotgun (WGS) entry which is preliminary data.</text>
</comment>
<evidence type="ECO:0000256" key="2">
    <source>
        <dbReference type="ARBA" id="ARBA00022692"/>
    </source>
</evidence>
<feature type="domain" description="Methyl-accepting transducer" evidence="10">
    <location>
        <begin position="413"/>
        <end position="649"/>
    </location>
</feature>
<dbReference type="InterPro" id="IPR003660">
    <property type="entry name" value="HAMP_dom"/>
</dbReference>
<gene>
    <name evidence="12" type="ORF">E6Q69_07590</name>
</gene>
<dbReference type="PANTHER" id="PTHR32089:SF119">
    <property type="entry name" value="METHYL-ACCEPTING CHEMOTAXIS PROTEIN CTPL"/>
    <property type="match status" value="1"/>
</dbReference>
<dbReference type="CDD" id="cd06225">
    <property type="entry name" value="HAMP"/>
    <property type="match status" value="1"/>
</dbReference>
<keyword evidence="5 7" id="KW-0807">Transducer</keyword>
<dbReference type="Pfam" id="PF00015">
    <property type="entry name" value="MCPsignal"/>
    <property type="match status" value="1"/>
</dbReference>
<keyword evidence="8" id="KW-0175">Coiled coil</keyword>
<proteinExistence type="inferred from homology"/>
<dbReference type="FunFam" id="1.10.287.950:FF:000001">
    <property type="entry name" value="Methyl-accepting chemotaxis sensory transducer"/>
    <property type="match status" value="1"/>
</dbReference>
<dbReference type="EMBL" id="SSFO01000125">
    <property type="protein sequence ID" value="TXI33014.1"/>
    <property type="molecule type" value="Genomic_DNA"/>
</dbReference>
<evidence type="ECO:0000256" key="3">
    <source>
        <dbReference type="ARBA" id="ARBA00022989"/>
    </source>
</evidence>
<dbReference type="Proteomes" id="UP000321110">
    <property type="component" value="Unassembled WGS sequence"/>
</dbReference>
<accession>A0A5C7W8W9</accession>
<comment type="subcellular location">
    <subcellularLocation>
        <location evidence="1">Membrane</location>
        <topology evidence="1">Multi-pass membrane protein</topology>
    </subcellularLocation>
</comment>
<dbReference type="InterPro" id="IPR004089">
    <property type="entry name" value="MCPsignal_dom"/>
</dbReference>
<organism evidence="12 13">
    <name type="scientific">Aquipseudomonas alcaligenes</name>
    <name type="common">Pseudomonas alcaligenes</name>
    <dbReference type="NCBI Taxonomy" id="43263"/>
    <lineage>
        <taxon>Bacteria</taxon>
        <taxon>Pseudomonadati</taxon>
        <taxon>Pseudomonadota</taxon>
        <taxon>Gammaproteobacteria</taxon>
        <taxon>Pseudomonadales</taxon>
        <taxon>Pseudomonadaceae</taxon>
        <taxon>Aquipseudomonas</taxon>
    </lineage>
</organism>
<dbReference type="SUPFAM" id="SSF58104">
    <property type="entry name" value="Methyl-accepting chemotaxis protein (MCP) signaling domain"/>
    <property type="match status" value="1"/>
</dbReference>
<evidence type="ECO:0000313" key="12">
    <source>
        <dbReference type="EMBL" id="TXI33014.1"/>
    </source>
</evidence>
<evidence type="ECO:0000256" key="7">
    <source>
        <dbReference type="PROSITE-ProRule" id="PRU00284"/>
    </source>
</evidence>
<dbReference type="Gene3D" id="1.10.287.950">
    <property type="entry name" value="Methyl-accepting chemotaxis protein"/>
    <property type="match status" value="1"/>
</dbReference>
<comment type="similarity">
    <text evidence="6">Belongs to the methyl-accepting chemotaxis (MCP) protein family.</text>
</comment>
<evidence type="ECO:0000259" key="10">
    <source>
        <dbReference type="PROSITE" id="PS50111"/>
    </source>
</evidence>
<evidence type="ECO:0000256" key="5">
    <source>
        <dbReference type="ARBA" id="ARBA00023224"/>
    </source>
</evidence>
<dbReference type="PROSITE" id="PS50111">
    <property type="entry name" value="CHEMOTAXIS_TRANSDUC_2"/>
    <property type="match status" value="1"/>
</dbReference>
<dbReference type="GO" id="GO:0006935">
    <property type="term" value="P:chemotaxis"/>
    <property type="evidence" value="ECO:0007669"/>
    <property type="project" value="UniProtKB-ARBA"/>
</dbReference>
<dbReference type="GO" id="GO:0016020">
    <property type="term" value="C:membrane"/>
    <property type="evidence" value="ECO:0007669"/>
    <property type="project" value="UniProtKB-SubCell"/>
</dbReference>
<keyword evidence="4 9" id="KW-0472">Membrane</keyword>
<evidence type="ECO:0000256" key="9">
    <source>
        <dbReference type="SAM" id="Phobius"/>
    </source>
</evidence>